<evidence type="ECO:0000256" key="7">
    <source>
        <dbReference type="ARBA" id="ARBA00022642"/>
    </source>
</evidence>
<feature type="domain" description="Nicotinate phosphoribosyltransferase C-terminal" evidence="13">
    <location>
        <begin position="413"/>
        <end position="522"/>
    </location>
</feature>
<protein>
    <recommendedName>
        <fullName evidence="4 11">Nicotinate phosphoribosyltransferase</fullName>
        <ecNumber evidence="3 11">6.3.4.21</ecNumber>
    </recommendedName>
</protein>
<comment type="pathway">
    <text evidence="1 11">Cofactor biosynthesis; NAD(+) biosynthesis; nicotinate D-ribonucleotide from nicotinate: step 1/1.</text>
</comment>
<dbReference type="InterPro" id="IPR041619">
    <property type="entry name" value="NAPRTase_C"/>
</dbReference>
<evidence type="ECO:0000313" key="15">
    <source>
        <dbReference type="Proteomes" id="UP001474421"/>
    </source>
</evidence>
<dbReference type="InterPro" id="IPR007229">
    <property type="entry name" value="Nic_PRibTrfase-Fam"/>
</dbReference>
<dbReference type="InterPro" id="IPR006405">
    <property type="entry name" value="Nic_PRibTrfase_pncB"/>
</dbReference>
<dbReference type="Pfam" id="PF17956">
    <property type="entry name" value="NAPRTase_C"/>
    <property type="match status" value="1"/>
</dbReference>
<dbReference type="InterPro" id="IPR040727">
    <property type="entry name" value="NAPRTase_N"/>
</dbReference>
<dbReference type="Proteomes" id="UP001474421">
    <property type="component" value="Unassembled WGS sequence"/>
</dbReference>
<evidence type="ECO:0000256" key="8">
    <source>
        <dbReference type="ARBA" id="ARBA00022679"/>
    </source>
</evidence>
<gene>
    <name evidence="14" type="ORF">NXF25_007688</name>
</gene>
<accession>A0AAW1BLW9</accession>
<dbReference type="GO" id="GO:0034355">
    <property type="term" value="P:NAD+ biosynthetic process via the salvage pathway"/>
    <property type="evidence" value="ECO:0007669"/>
    <property type="project" value="TreeGrafter"/>
</dbReference>
<comment type="caution">
    <text evidence="14">The sequence shown here is derived from an EMBL/GenBank/DDBJ whole genome shotgun (WGS) entry which is preliminary data.</text>
</comment>
<dbReference type="GO" id="GO:0005829">
    <property type="term" value="C:cytosol"/>
    <property type="evidence" value="ECO:0007669"/>
    <property type="project" value="TreeGrafter"/>
</dbReference>
<evidence type="ECO:0000256" key="3">
    <source>
        <dbReference type="ARBA" id="ARBA00013236"/>
    </source>
</evidence>
<evidence type="ECO:0000256" key="6">
    <source>
        <dbReference type="ARBA" id="ARBA00022598"/>
    </source>
</evidence>
<dbReference type="GO" id="GO:0004516">
    <property type="term" value="F:nicotinate phosphoribosyltransferase activity"/>
    <property type="evidence" value="ECO:0007669"/>
    <property type="project" value="UniProtKB-UniRule"/>
</dbReference>
<keyword evidence="6 11" id="KW-0436">Ligase</keyword>
<keyword evidence="15" id="KW-1185">Reference proteome</keyword>
<reference evidence="14 15" key="1">
    <citation type="journal article" date="2024" name="Proc. Natl. Acad. Sci. U.S.A.">
        <title>The genetic regulatory architecture and epigenomic basis for age-related changes in rattlesnake venom.</title>
        <authorList>
            <person name="Hogan M.P."/>
            <person name="Holding M.L."/>
            <person name="Nystrom G.S."/>
            <person name="Colston T.J."/>
            <person name="Bartlett D.A."/>
            <person name="Mason A.J."/>
            <person name="Ellsworth S.A."/>
            <person name="Rautsaw R.M."/>
            <person name="Lawrence K.C."/>
            <person name="Strickland J.L."/>
            <person name="He B."/>
            <person name="Fraser P."/>
            <person name="Margres M.J."/>
            <person name="Gilbert D.M."/>
            <person name="Gibbs H.L."/>
            <person name="Parkinson C.L."/>
            <person name="Rokyta D.R."/>
        </authorList>
    </citation>
    <scope>NUCLEOTIDE SEQUENCE [LARGE SCALE GENOMIC DNA]</scope>
    <source>
        <strain evidence="14">DRR0105</strain>
    </source>
</reference>
<dbReference type="InterPro" id="IPR013785">
    <property type="entry name" value="Aldolase_TIM"/>
</dbReference>
<sequence>MEAPRGSLALLTDLYQFTMAYGYWRAGRHRQPAAFELFFRRCPFQGSFALGAGLGDCLAFLRAFRFSPADIEYLKSVLPATTEEAFFEYLATVDASEVSISSAPEGSVVFCRVPLLQVTGPLLVVQLMETTLLCLVNYASLVATNAARFRLVAGPDKKLMEMGLRRAQGLDGGLSASKYSYVGGFDFSSNVLAGKLYGIPLQGTLAHSYVSSFTSVDDVNPRSLLPLTGKEPVDFPTLVDKWLTQVCQLLRVSLEKVSCGERAAFMSYAIAYPHNFHGLVDTYCVMRSGIPNFCAVALALNKLGYRAIGVRLDSGDLAKQSVEIRHIFRTCSKHFQVPWFERIPITVSNDVSEQSLEELSQEGNEIDMIGVGTHLVTCPLQTTLGCVYKLVEVNGSPRLKVTEDPEKTTLPGRKVVYRLWDDAGFPCMDLMALEEEAAPEVGQEFEFWPLTASEKAGKVVPASVEILHLVYFKDGQICQSLPNLREIKSHAQTSLDKLNPVHKRLQDPEAYQVAVTKKLYLLLLDLQKDNSS</sequence>
<comment type="similarity">
    <text evidence="2 11">Belongs to the NAPRTase family.</text>
</comment>
<dbReference type="FunFam" id="3.20.20.70:FF:000587">
    <property type="match status" value="1"/>
</dbReference>
<comment type="catalytic activity">
    <reaction evidence="10 11">
        <text>5-phospho-alpha-D-ribose 1-diphosphate + nicotinate + ATP + H2O = nicotinate beta-D-ribonucleotide + ADP + phosphate + diphosphate</text>
        <dbReference type="Rhea" id="RHEA:36163"/>
        <dbReference type="ChEBI" id="CHEBI:15377"/>
        <dbReference type="ChEBI" id="CHEBI:30616"/>
        <dbReference type="ChEBI" id="CHEBI:32544"/>
        <dbReference type="ChEBI" id="CHEBI:33019"/>
        <dbReference type="ChEBI" id="CHEBI:43474"/>
        <dbReference type="ChEBI" id="CHEBI:57502"/>
        <dbReference type="ChEBI" id="CHEBI:58017"/>
        <dbReference type="ChEBI" id="CHEBI:456216"/>
        <dbReference type="EC" id="6.3.4.21"/>
    </reaction>
</comment>
<dbReference type="FunFam" id="3.20.140.10:FF:000012">
    <property type="entry name" value="Nicotinate phosphoribosyltransferase"/>
    <property type="match status" value="1"/>
</dbReference>
<organism evidence="14 15">
    <name type="scientific">Crotalus adamanteus</name>
    <name type="common">Eastern diamondback rattlesnake</name>
    <dbReference type="NCBI Taxonomy" id="8729"/>
    <lineage>
        <taxon>Eukaryota</taxon>
        <taxon>Metazoa</taxon>
        <taxon>Chordata</taxon>
        <taxon>Craniata</taxon>
        <taxon>Vertebrata</taxon>
        <taxon>Euteleostomi</taxon>
        <taxon>Lepidosauria</taxon>
        <taxon>Squamata</taxon>
        <taxon>Bifurcata</taxon>
        <taxon>Unidentata</taxon>
        <taxon>Episquamata</taxon>
        <taxon>Toxicofera</taxon>
        <taxon>Serpentes</taxon>
        <taxon>Colubroidea</taxon>
        <taxon>Viperidae</taxon>
        <taxon>Crotalinae</taxon>
        <taxon>Crotalus</taxon>
    </lineage>
</organism>
<proteinExistence type="inferred from homology"/>
<dbReference type="PANTHER" id="PTHR11098:SF1">
    <property type="entry name" value="NICOTINATE PHOSPHORIBOSYLTRANSFERASE"/>
    <property type="match status" value="1"/>
</dbReference>
<keyword evidence="5" id="KW-0597">Phosphoprotein</keyword>
<evidence type="ECO:0000256" key="10">
    <source>
        <dbReference type="ARBA" id="ARBA00048668"/>
    </source>
</evidence>
<evidence type="ECO:0000259" key="13">
    <source>
        <dbReference type="Pfam" id="PF17956"/>
    </source>
</evidence>
<dbReference type="PANTHER" id="PTHR11098">
    <property type="entry name" value="NICOTINATE PHOSPHORIBOSYLTRANSFERASE"/>
    <property type="match status" value="1"/>
</dbReference>
<evidence type="ECO:0000256" key="5">
    <source>
        <dbReference type="ARBA" id="ARBA00022553"/>
    </source>
</evidence>
<dbReference type="EC" id="6.3.4.21" evidence="3 11"/>
<dbReference type="InterPro" id="IPR036068">
    <property type="entry name" value="Nicotinate_pribotase-like_C"/>
</dbReference>
<comment type="PTM">
    <text evidence="11">Transiently phosphorylated on a His residue during the reaction cycle. Phosphorylation strongly increases the affinity for substrates and increases the rate of nicotinate D-ribonucleotide production. Dephosphorylation regenerates the low-affinity form of the enzyme, leading to product release.</text>
</comment>
<keyword evidence="7 11" id="KW-0662">Pyridine nucleotide biosynthesis</keyword>
<evidence type="ECO:0000256" key="1">
    <source>
        <dbReference type="ARBA" id="ARBA00004952"/>
    </source>
</evidence>
<dbReference type="PIRSF" id="PIRSF000484">
    <property type="entry name" value="NAPRT"/>
    <property type="match status" value="1"/>
</dbReference>
<dbReference type="CDD" id="cd01570">
    <property type="entry name" value="NAPRTase_A"/>
    <property type="match status" value="1"/>
</dbReference>
<dbReference type="Pfam" id="PF17767">
    <property type="entry name" value="NAPRTase_N"/>
    <property type="match status" value="1"/>
</dbReference>
<comment type="function">
    <text evidence="9">Catalyzes the first step in the biosynthesis of NAD from nicotinic acid, the ATP-dependent synthesis of beta-nicotinate D-ribonucleotide from nicotinate and 5-phospho-D-ribose 1-phosphate. Helps prevent cellular oxidative stress via its role in NAD biosynthesis.</text>
</comment>
<dbReference type="SUPFAM" id="SSF54675">
    <property type="entry name" value="Nicotinate/Quinolinate PRTase N-terminal domain-like"/>
    <property type="match status" value="1"/>
</dbReference>
<dbReference type="SUPFAM" id="SSF51690">
    <property type="entry name" value="Nicotinate/Quinolinate PRTase C-terminal domain-like"/>
    <property type="match status" value="1"/>
</dbReference>
<dbReference type="NCBIfam" id="TIGR01513">
    <property type="entry name" value="NAPRTase_put"/>
    <property type="match status" value="1"/>
</dbReference>
<dbReference type="AlphaFoldDB" id="A0AAW1BLW9"/>
<dbReference type="EMBL" id="JAOTOJ010000003">
    <property type="protein sequence ID" value="KAK9402861.1"/>
    <property type="molecule type" value="Genomic_DNA"/>
</dbReference>
<evidence type="ECO:0000256" key="11">
    <source>
        <dbReference type="RuleBase" id="RU365100"/>
    </source>
</evidence>
<keyword evidence="14" id="KW-0328">Glycosyltransferase</keyword>
<keyword evidence="8 11" id="KW-0808">Transferase</keyword>
<evidence type="ECO:0000313" key="14">
    <source>
        <dbReference type="EMBL" id="KAK9402861.1"/>
    </source>
</evidence>
<evidence type="ECO:0000256" key="2">
    <source>
        <dbReference type="ARBA" id="ARBA00010897"/>
    </source>
</evidence>
<dbReference type="Gene3D" id="3.20.20.70">
    <property type="entry name" value="Aldolase class I"/>
    <property type="match status" value="2"/>
</dbReference>
<evidence type="ECO:0000259" key="12">
    <source>
        <dbReference type="Pfam" id="PF17767"/>
    </source>
</evidence>
<feature type="domain" description="Nicotinate phosphoribosyltransferase N-terminal" evidence="12">
    <location>
        <begin position="10"/>
        <end position="137"/>
    </location>
</feature>
<dbReference type="GO" id="GO:0016757">
    <property type="term" value="F:glycosyltransferase activity"/>
    <property type="evidence" value="ECO:0007669"/>
    <property type="project" value="UniProtKB-KW"/>
</dbReference>
<evidence type="ECO:0000256" key="9">
    <source>
        <dbReference type="ARBA" id="ARBA00023426"/>
    </source>
</evidence>
<dbReference type="Gene3D" id="3.20.140.10">
    <property type="entry name" value="nicotinate phosphoribosyltransferase"/>
    <property type="match status" value="2"/>
</dbReference>
<name>A0AAW1BLW9_CROAD</name>
<evidence type="ECO:0000256" key="4">
    <source>
        <dbReference type="ARBA" id="ARBA00021569"/>
    </source>
</evidence>